<feature type="domain" description="Glycosyl hydrolase family 32 N-terminal" evidence="6">
    <location>
        <begin position="43"/>
        <end position="343"/>
    </location>
</feature>
<dbReference type="PROSITE" id="PS00609">
    <property type="entry name" value="GLYCOSYL_HYDROL_F32"/>
    <property type="match status" value="1"/>
</dbReference>
<gene>
    <name evidence="8" type="ORF">ODALV1_LOCUS20951</name>
</gene>
<dbReference type="PANTHER" id="PTHR42800">
    <property type="entry name" value="EXOINULINASE INUD (AFU_ORTHOLOGUE AFUA_5G00480)"/>
    <property type="match status" value="1"/>
</dbReference>
<evidence type="ECO:0000259" key="7">
    <source>
        <dbReference type="Pfam" id="PF08244"/>
    </source>
</evidence>
<sequence length="535" mass="60092">MNFIKTAVVALLALVALHQSEGNSTFQTQQNQCTREQHRLRYHVSPAEHWINDPNGMVYYDGVYHLFYQYHPYDTVWGPMHWGHTISTDLVAWTELPIALYPDEIGDIFSGSSVVDFTNSTGFQTNPDIAPIVAIYTSAGGEGQRQSIAYSNDKAMTFTKYEGNPVLTDPNSGDFRDPKVRKLLNGKWVMALAVGNKIEFFGSDDLKTWNKLSEFGADPEQGSHGGVWECPDLFPLNVTLAAGVTLEMWVLIVSINPGGPNRGSAAQYFVGDFNGTHFISNPWVNTQWLDWGPDNYAAVTFSNEPQNRVIAMGWMNNWLYANNLPTVAWRGQMTIPRTLELRDLNQTSNPIRLTSVPTSELEALRNPLEYVGNNAEFTVPPQTVIQLTEQATFKNPAMELEITLEITEQPGFSLCAYNAGGEEICFGFNETRWYLDRSKTGNTGFNQEYAGTLYATAPREITAEEMKIRVFLDVSSFEVFADDGLTSMTSLFYANEPLDMLYLNHWSDAGSSATLKVKNFKVWGLVCWVQERTKN</sequence>
<feature type="signal peptide" evidence="5">
    <location>
        <begin position="1"/>
        <end position="22"/>
    </location>
</feature>
<evidence type="ECO:0000256" key="2">
    <source>
        <dbReference type="ARBA" id="ARBA00022801"/>
    </source>
</evidence>
<dbReference type="SUPFAM" id="SSF75005">
    <property type="entry name" value="Arabinanase/levansucrase/invertase"/>
    <property type="match status" value="1"/>
</dbReference>
<evidence type="ECO:0000256" key="5">
    <source>
        <dbReference type="SAM" id="SignalP"/>
    </source>
</evidence>
<evidence type="ECO:0000256" key="4">
    <source>
        <dbReference type="RuleBase" id="RU362110"/>
    </source>
</evidence>
<evidence type="ECO:0008006" key="10">
    <source>
        <dbReference type="Google" id="ProtNLM"/>
    </source>
</evidence>
<evidence type="ECO:0000313" key="9">
    <source>
        <dbReference type="Proteomes" id="UP001642540"/>
    </source>
</evidence>
<dbReference type="Pfam" id="PF00251">
    <property type="entry name" value="Glyco_hydro_32N"/>
    <property type="match status" value="1"/>
</dbReference>
<reference evidence="8 9" key="1">
    <citation type="submission" date="2024-08" db="EMBL/GenBank/DDBJ databases">
        <authorList>
            <person name="Cucini C."/>
            <person name="Frati F."/>
        </authorList>
    </citation>
    <scope>NUCLEOTIDE SEQUENCE [LARGE SCALE GENOMIC DNA]</scope>
</reference>
<keyword evidence="3 4" id="KW-0326">Glycosidase</keyword>
<comment type="caution">
    <text evidence="8">The sequence shown here is derived from an EMBL/GenBank/DDBJ whole genome shotgun (WGS) entry which is preliminary data.</text>
</comment>
<dbReference type="InterPro" id="IPR023296">
    <property type="entry name" value="Glyco_hydro_beta-prop_sf"/>
</dbReference>
<name>A0ABP1RBR2_9HEXA</name>
<keyword evidence="9" id="KW-1185">Reference proteome</keyword>
<dbReference type="InterPro" id="IPR001362">
    <property type="entry name" value="Glyco_hydro_32"/>
</dbReference>
<evidence type="ECO:0000259" key="6">
    <source>
        <dbReference type="Pfam" id="PF00251"/>
    </source>
</evidence>
<feature type="domain" description="Glycosyl hydrolase family 32 C-terminal" evidence="7">
    <location>
        <begin position="383"/>
        <end position="523"/>
    </location>
</feature>
<organism evidence="8 9">
    <name type="scientific">Orchesella dallaii</name>
    <dbReference type="NCBI Taxonomy" id="48710"/>
    <lineage>
        <taxon>Eukaryota</taxon>
        <taxon>Metazoa</taxon>
        <taxon>Ecdysozoa</taxon>
        <taxon>Arthropoda</taxon>
        <taxon>Hexapoda</taxon>
        <taxon>Collembola</taxon>
        <taxon>Entomobryomorpha</taxon>
        <taxon>Entomobryoidea</taxon>
        <taxon>Orchesellidae</taxon>
        <taxon>Orchesellinae</taxon>
        <taxon>Orchesella</taxon>
    </lineage>
</organism>
<dbReference type="Proteomes" id="UP001642540">
    <property type="component" value="Unassembled WGS sequence"/>
</dbReference>
<dbReference type="PANTHER" id="PTHR42800:SF1">
    <property type="entry name" value="EXOINULINASE INUD (AFU_ORTHOLOGUE AFUA_5G00480)"/>
    <property type="match status" value="1"/>
</dbReference>
<dbReference type="SUPFAM" id="SSF49899">
    <property type="entry name" value="Concanavalin A-like lectins/glucanases"/>
    <property type="match status" value="1"/>
</dbReference>
<evidence type="ECO:0000313" key="8">
    <source>
        <dbReference type="EMBL" id="CAL8125394.1"/>
    </source>
</evidence>
<dbReference type="InterPro" id="IPR013148">
    <property type="entry name" value="Glyco_hydro_32_N"/>
</dbReference>
<dbReference type="Gene3D" id="2.60.120.560">
    <property type="entry name" value="Exo-inulinase, domain 1"/>
    <property type="match status" value="1"/>
</dbReference>
<feature type="chain" id="PRO_5047206425" description="Levanase" evidence="5">
    <location>
        <begin position="23"/>
        <end position="535"/>
    </location>
</feature>
<dbReference type="Gene3D" id="2.115.10.20">
    <property type="entry name" value="Glycosyl hydrolase domain, family 43"/>
    <property type="match status" value="1"/>
</dbReference>
<dbReference type="EMBL" id="CAXLJM020000069">
    <property type="protein sequence ID" value="CAL8125394.1"/>
    <property type="molecule type" value="Genomic_DNA"/>
</dbReference>
<keyword evidence="5" id="KW-0732">Signal</keyword>
<comment type="similarity">
    <text evidence="1 4">Belongs to the glycosyl hydrolase 32 family.</text>
</comment>
<dbReference type="InterPro" id="IPR013189">
    <property type="entry name" value="Glyco_hydro_32_C"/>
</dbReference>
<dbReference type="SMART" id="SM00640">
    <property type="entry name" value="Glyco_32"/>
    <property type="match status" value="1"/>
</dbReference>
<keyword evidence="2 4" id="KW-0378">Hydrolase</keyword>
<evidence type="ECO:0000256" key="1">
    <source>
        <dbReference type="ARBA" id="ARBA00009902"/>
    </source>
</evidence>
<dbReference type="InterPro" id="IPR013320">
    <property type="entry name" value="ConA-like_dom_sf"/>
</dbReference>
<dbReference type="InterPro" id="IPR018053">
    <property type="entry name" value="Glyco_hydro_32_AS"/>
</dbReference>
<proteinExistence type="inferred from homology"/>
<accession>A0ABP1RBR2</accession>
<dbReference type="Pfam" id="PF08244">
    <property type="entry name" value="Glyco_hydro_32C"/>
    <property type="match status" value="1"/>
</dbReference>
<evidence type="ECO:0000256" key="3">
    <source>
        <dbReference type="ARBA" id="ARBA00023295"/>
    </source>
</evidence>
<dbReference type="CDD" id="cd18622">
    <property type="entry name" value="GH32_Inu-like"/>
    <property type="match status" value="1"/>
</dbReference>
<protein>
    <recommendedName>
        <fullName evidence="10">Levanase</fullName>
    </recommendedName>
</protein>